<gene>
    <name evidence="2" type="ORF">Pta02_63320</name>
</gene>
<dbReference type="RefSeq" id="WP_203878581.1">
    <property type="nucleotide sequence ID" value="NZ_BOOK01000049.1"/>
</dbReference>
<keyword evidence="1" id="KW-1133">Transmembrane helix</keyword>
<organism evidence="2 3">
    <name type="scientific">Planobispora takensis</name>
    <dbReference type="NCBI Taxonomy" id="1367882"/>
    <lineage>
        <taxon>Bacteria</taxon>
        <taxon>Bacillati</taxon>
        <taxon>Actinomycetota</taxon>
        <taxon>Actinomycetes</taxon>
        <taxon>Streptosporangiales</taxon>
        <taxon>Streptosporangiaceae</taxon>
        <taxon>Planobispora</taxon>
    </lineage>
</organism>
<accession>A0A8J3TBF2</accession>
<feature type="transmembrane region" description="Helical" evidence="1">
    <location>
        <begin position="30"/>
        <end position="48"/>
    </location>
</feature>
<name>A0A8J3TBF2_9ACTN</name>
<dbReference type="Proteomes" id="UP000634476">
    <property type="component" value="Unassembled WGS sequence"/>
</dbReference>
<keyword evidence="3" id="KW-1185">Reference proteome</keyword>
<protein>
    <recommendedName>
        <fullName evidence="4">SRPBCC family protein</fullName>
    </recommendedName>
</protein>
<proteinExistence type="predicted"/>
<comment type="caution">
    <text evidence="2">The sequence shown here is derived from an EMBL/GenBank/DDBJ whole genome shotgun (WGS) entry which is preliminary data.</text>
</comment>
<evidence type="ECO:0000313" key="3">
    <source>
        <dbReference type="Proteomes" id="UP000634476"/>
    </source>
</evidence>
<dbReference type="EMBL" id="BOOK01000049">
    <property type="protein sequence ID" value="GII04324.1"/>
    <property type="molecule type" value="Genomic_DNA"/>
</dbReference>
<evidence type="ECO:0000313" key="2">
    <source>
        <dbReference type="EMBL" id="GII04324.1"/>
    </source>
</evidence>
<reference evidence="2" key="1">
    <citation type="submission" date="2021-01" db="EMBL/GenBank/DDBJ databases">
        <title>Whole genome shotgun sequence of Planobispora takensis NBRC 109077.</title>
        <authorList>
            <person name="Komaki H."/>
            <person name="Tamura T."/>
        </authorList>
    </citation>
    <scope>NUCLEOTIDE SEQUENCE</scope>
    <source>
        <strain evidence="2">NBRC 109077</strain>
    </source>
</reference>
<keyword evidence="1" id="KW-0812">Transmembrane</keyword>
<dbReference type="AlphaFoldDB" id="A0A8J3TBF2"/>
<keyword evidence="1" id="KW-0472">Membrane</keyword>
<evidence type="ECO:0008006" key="4">
    <source>
        <dbReference type="Google" id="ProtNLM"/>
    </source>
</evidence>
<evidence type="ECO:0000256" key="1">
    <source>
        <dbReference type="SAM" id="Phobius"/>
    </source>
</evidence>
<sequence>MRTKLTVMGLVLAAALVAVGVVTAVALAVDLWTALAFVVAALLGYVLVIEPRIRRWGSTDVEVDRAMPGDKVIPDGRGPTRAIAIHAAPHEVWPWLVQIGYGRAGWYSYDWIDNDGRPSADRIVPEFQDLKVGDRILMLPGYGPEVRAVEPNRWILSGDAELGTYCWALYPARDGGTRLVCRFRQNWPLTVGTLFWTLIAGPGSFIMERKMLKTIKAHAERTVTTARI</sequence>
<dbReference type="SUPFAM" id="SSF55961">
    <property type="entry name" value="Bet v1-like"/>
    <property type="match status" value="1"/>
</dbReference>